<accession>A0A1J5PXB7</accession>
<dbReference type="AlphaFoldDB" id="A0A1J5PXB7"/>
<dbReference type="EMBL" id="MLJW01002133">
    <property type="protein sequence ID" value="OIQ75544.1"/>
    <property type="molecule type" value="Genomic_DNA"/>
</dbReference>
<reference evidence="1" key="1">
    <citation type="submission" date="2016-10" db="EMBL/GenBank/DDBJ databases">
        <title>Sequence of Gallionella enrichment culture.</title>
        <authorList>
            <person name="Poehlein A."/>
            <person name="Muehling M."/>
            <person name="Daniel R."/>
        </authorList>
    </citation>
    <scope>NUCLEOTIDE SEQUENCE</scope>
</reference>
<comment type="caution">
    <text evidence="1">The sequence shown here is derived from an EMBL/GenBank/DDBJ whole genome shotgun (WGS) entry which is preliminary data.</text>
</comment>
<proteinExistence type="predicted"/>
<organism evidence="1">
    <name type="scientific">mine drainage metagenome</name>
    <dbReference type="NCBI Taxonomy" id="410659"/>
    <lineage>
        <taxon>unclassified sequences</taxon>
        <taxon>metagenomes</taxon>
        <taxon>ecological metagenomes</taxon>
    </lineage>
</organism>
<name>A0A1J5PXB7_9ZZZZ</name>
<gene>
    <name evidence="1" type="ORF">GALL_427850</name>
</gene>
<evidence type="ECO:0000313" key="1">
    <source>
        <dbReference type="EMBL" id="OIQ75544.1"/>
    </source>
</evidence>
<protein>
    <submittedName>
        <fullName evidence="1">Uncharacterized protein</fullName>
    </submittedName>
</protein>
<sequence>MLCDDLQKVLPRQVVATFQVDDLHFAPGADEPRDVVQRDVIAGFRVVETTARIALNQQRLVSFGHDAPHLLQCREV</sequence>